<dbReference type="SUPFAM" id="SSF141259">
    <property type="entry name" value="CarD-like"/>
    <property type="match status" value="1"/>
</dbReference>
<dbReference type="PANTHER" id="PTHR38447">
    <property type="entry name" value="TRANSCRIPTION FACTOR YDEB-RELATED"/>
    <property type="match status" value="1"/>
</dbReference>
<dbReference type="SMART" id="SM01058">
    <property type="entry name" value="CarD_TRCF"/>
    <property type="match status" value="1"/>
</dbReference>
<dbReference type="PANTHER" id="PTHR38447:SF1">
    <property type="entry name" value="RNA POLYMERASE-BINDING TRANSCRIPTION FACTOR CARD"/>
    <property type="match status" value="1"/>
</dbReference>
<evidence type="ECO:0000256" key="1">
    <source>
        <dbReference type="SAM" id="MobiDB-lite"/>
    </source>
</evidence>
<dbReference type="OrthoDB" id="4966216at2"/>
<dbReference type="InterPro" id="IPR048792">
    <property type="entry name" value="CarD_C"/>
</dbReference>
<dbReference type="Pfam" id="PF02559">
    <property type="entry name" value="CarD_TRCF_RID"/>
    <property type="match status" value="1"/>
</dbReference>
<dbReference type="InterPro" id="IPR036101">
    <property type="entry name" value="CarD-like/TRCF_RID_sf"/>
</dbReference>
<evidence type="ECO:0000313" key="4">
    <source>
        <dbReference type="Proteomes" id="UP000451860"/>
    </source>
</evidence>
<sequence length="242" mass="26635">MRSDSPAPDDFESLPPRAGVARPRPTSTWFQELGTRRRLPLDGGHRPRARRSPPGRTAGGVRRKDYALNYYPGQVLVHSHHGPATVSKIIDRKVGKGRQRYLKLDVHDADLSVGVPLDRAEELGVRALLDADGLREVFDLLLAPTGEKDGVWSRRVKNNADRLRSGDVRVIAGLIRDLTRWNQEKRLSFGETTMLRDALTPFVAELALVLGVDTDKATAIVDAAVLEGTRPSMPRAELAAAS</sequence>
<dbReference type="Pfam" id="PF21095">
    <property type="entry name" value="CarD_C"/>
    <property type="match status" value="1"/>
</dbReference>
<keyword evidence="4" id="KW-1185">Reference proteome</keyword>
<dbReference type="InterPro" id="IPR052531">
    <property type="entry name" value="CarD-like_regulator"/>
</dbReference>
<dbReference type="InterPro" id="IPR042215">
    <property type="entry name" value="CarD-like_C"/>
</dbReference>
<dbReference type="InterPro" id="IPR003711">
    <property type="entry name" value="CarD-like/TRCF_RID"/>
</dbReference>
<dbReference type="GO" id="GO:0009303">
    <property type="term" value="P:rRNA transcription"/>
    <property type="evidence" value="ECO:0007669"/>
    <property type="project" value="TreeGrafter"/>
</dbReference>
<protein>
    <recommendedName>
        <fullName evidence="2">CarD-like/TRCF RNAP-interacting domain-containing protein</fullName>
    </recommendedName>
</protein>
<evidence type="ECO:0000313" key="3">
    <source>
        <dbReference type="EMBL" id="KAE8765845.1"/>
    </source>
</evidence>
<feature type="region of interest" description="Disordered" evidence="1">
    <location>
        <begin position="1"/>
        <end position="63"/>
    </location>
</feature>
<gene>
    <name evidence="3" type="ORF">GB883_01950</name>
</gene>
<dbReference type="Proteomes" id="UP000451860">
    <property type="component" value="Unassembled WGS sequence"/>
</dbReference>
<dbReference type="AlphaFoldDB" id="A0A7J5UU80"/>
<reference evidence="3 4" key="1">
    <citation type="submission" date="2019-10" db="EMBL/GenBank/DDBJ databases">
        <title>Georgenia wutianyii sp. nov. and Georgenia yuyongxinii sp. nov. isolated from plateau pika (Ochotona curzoniae) in the Qinghai-Tibet plateau of China.</title>
        <authorList>
            <person name="Tian Z."/>
        </authorList>
    </citation>
    <scope>NUCLEOTIDE SEQUENCE [LARGE SCALE GENOMIC DNA]</scope>
    <source>
        <strain evidence="3 4">DSM 21501</strain>
    </source>
</reference>
<accession>A0A7J5UU80</accession>
<name>A0A7J5UU80_9MICO</name>
<dbReference type="Gene3D" id="1.20.58.1290">
    <property type="entry name" value="CarD-like, C-terminal domain"/>
    <property type="match status" value="1"/>
</dbReference>
<dbReference type="EMBL" id="WHJE01000004">
    <property type="protein sequence ID" value="KAE8765845.1"/>
    <property type="molecule type" value="Genomic_DNA"/>
</dbReference>
<feature type="domain" description="CarD-like/TRCF RNAP-interacting" evidence="2">
    <location>
        <begin position="69"/>
        <end position="179"/>
    </location>
</feature>
<comment type="caution">
    <text evidence="3">The sequence shown here is derived from an EMBL/GenBank/DDBJ whole genome shotgun (WGS) entry which is preliminary data.</text>
</comment>
<dbReference type="Gene3D" id="2.40.10.170">
    <property type="match status" value="1"/>
</dbReference>
<evidence type="ECO:0000259" key="2">
    <source>
        <dbReference type="SMART" id="SM01058"/>
    </source>
</evidence>
<organism evidence="3 4">
    <name type="scientific">Georgenia thermotolerans</name>
    <dbReference type="NCBI Taxonomy" id="527326"/>
    <lineage>
        <taxon>Bacteria</taxon>
        <taxon>Bacillati</taxon>
        <taxon>Actinomycetota</taxon>
        <taxon>Actinomycetes</taxon>
        <taxon>Micrococcales</taxon>
        <taxon>Bogoriellaceae</taxon>
        <taxon>Georgenia</taxon>
    </lineage>
</organism>
<proteinExistence type="predicted"/>